<accession>A0AAD3SKT8</accession>
<dbReference type="Proteomes" id="UP001279734">
    <property type="component" value="Unassembled WGS sequence"/>
</dbReference>
<dbReference type="Gene3D" id="3.80.10.10">
    <property type="entry name" value="Ribonuclease Inhibitor"/>
    <property type="match status" value="1"/>
</dbReference>
<gene>
    <name evidence="7" type="ORF">Nepgr_014390</name>
</gene>
<comment type="similarity">
    <text evidence="4">Belongs to the polygalacturonase-inhibiting protein family.</text>
</comment>
<evidence type="ECO:0000256" key="4">
    <source>
        <dbReference type="ARBA" id="ARBA00038043"/>
    </source>
</evidence>
<evidence type="ECO:0000313" key="8">
    <source>
        <dbReference type="Proteomes" id="UP001279734"/>
    </source>
</evidence>
<evidence type="ECO:0000313" key="7">
    <source>
        <dbReference type="EMBL" id="GMH12549.1"/>
    </source>
</evidence>
<keyword evidence="3" id="KW-0677">Repeat</keyword>
<evidence type="ECO:0000259" key="6">
    <source>
        <dbReference type="Pfam" id="PF08263"/>
    </source>
</evidence>
<keyword evidence="2" id="KW-0433">Leucine-rich repeat</keyword>
<dbReference type="PANTHER" id="PTHR48059">
    <property type="entry name" value="POLYGALACTURONASE INHIBITOR 1"/>
    <property type="match status" value="1"/>
</dbReference>
<dbReference type="InterPro" id="IPR013210">
    <property type="entry name" value="LRR_N_plant-typ"/>
</dbReference>
<dbReference type="Pfam" id="PF08263">
    <property type="entry name" value="LRRNT_2"/>
    <property type="match status" value="1"/>
</dbReference>
<comment type="caution">
    <text evidence="7">The sequence shown here is derived from an EMBL/GenBank/DDBJ whole genome shotgun (WGS) entry which is preliminary data.</text>
</comment>
<sequence length="331" mass="36307">MGTAKLYVLFLYSLLLFSAVTAAELCNPDDKNVLLQIKQAFNNPYLLASWKSDTDCCTDWYQVECDSTTNRIISLTIFDGELSGQIPDVVGNLPYLQTLEFRHLSDVRGSIPTTVSQLSNLKLLRLSYLNLTGSIPPSLGNLTGLTFLELSSNDLTGAIPSTLSSLENLDAIHLDGNQLTGRIPDSFGFFNGKVPDLYLSGNSLTGPVPTTLGKLNFTTIDLSRNLLTGDASFLFGKNKALQQIDLSRNLFEFDFSKLDFPAGLTNLDVNHNKIYGSLPQDLTELNLQLLNVSYNNLCGMIPQGGKLQSFDQTSYFNNRCLCGSPLQACSK</sequence>
<dbReference type="Pfam" id="PF00560">
    <property type="entry name" value="LRR_1"/>
    <property type="match status" value="6"/>
</dbReference>
<evidence type="ECO:0000256" key="1">
    <source>
        <dbReference type="ARBA" id="ARBA00004196"/>
    </source>
</evidence>
<evidence type="ECO:0000256" key="3">
    <source>
        <dbReference type="ARBA" id="ARBA00022737"/>
    </source>
</evidence>
<dbReference type="EMBL" id="BSYO01000012">
    <property type="protein sequence ID" value="GMH12549.1"/>
    <property type="molecule type" value="Genomic_DNA"/>
</dbReference>
<feature type="chain" id="PRO_5042139514" description="Leucine-rich repeat-containing N-terminal plant-type domain-containing protein" evidence="5">
    <location>
        <begin position="23"/>
        <end position="331"/>
    </location>
</feature>
<proteinExistence type="inferred from homology"/>
<reference evidence="7" key="1">
    <citation type="submission" date="2023-05" db="EMBL/GenBank/DDBJ databases">
        <title>Nepenthes gracilis genome sequencing.</title>
        <authorList>
            <person name="Fukushima K."/>
        </authorList>
    </citation>
    <scope>NUCLEOTIDE SEQUENCE</scope>
    <source>
        <strain evidence="7">SING2019-196</strain>
    </source>
</reference>
<keyword evidence="5" id="KW-0732">Signal</keyword>
<dbReference type="PANTHER" id="PTHR48059:SF4">
    <property type="entry name" value="POLYGALACTURONASE INHIBITOR 1-RELATED"/>
    <property type="match status" value="1"/>
</dbReference>
<dbReference type="InterPro" id="IPR001611">
    <property type="entry name" value="Leu-rich_rpt"/>
</dbReference>
<protein>
    <recommendedName>
        <fullName evidence="6">Leucine-rich repeat-containing N-terminal plant-type domain-containing protein</fullName>
    </recommendedName>
</protein>
<dbReference type="InterPro" id="IPR051848">
    <property type="entry name" value="PGIP"/>
</dbReference>
<evidence type="ECO:0000256" key="5">
    <source>
        <dbReference type="SAM" id="SignalP"/>
    </source>
</evidence>
<dbReference type="InterPro" id="IPR032675">
    <property type="entry name" value="LRR_dom_sf"/>
</dbReference>
<organism evidence="7 8">
    <name type="scientific">Nepenthes gracilis</name>
    <name type="common">Slender pitcher plant</name>
    <dbReference type="NCBI Taxonomy" id="150966"/>
    <lineage>
        <taxon>Eukaryota</taxon>
        <taxon>Viridiplantae</taxon>
        <taxon>Streptophyta</taxon>
        <taxon>Embryophyta</taxon>
        <taxon>Tracheophyta</taxon>
        <taxon>Spermatophyta</taxon>
        <taxon>Magnoliopsida</taxon>
        <taxon>eudicotyledons</taxon>
        <taxon>Gunneridae</taxon>
        <taxon>Pentapetalae</taxon>
        <taxon>Caryophyllales</taxon>
        <taxon>Nepenthaceae</taxon>
        <taxon>Nepenthes</taxon>
    </lineage>
</organism>
<feature type="signal peptide" evidence="5">
    <location>
        <begin position="1"/>
        <end position="22"/>
    </location>
</feature>
<keyword evidence="8" id="KW-1185">Reference proteome</keyword>
<evidence type="ECO:0000256" key="2">
    <source>
        <dbReference type="ARBA" id="ARBA00022614"/>
    </source>
</evidence>
<name>A0AAD3SKT8_NEPGR</name>
<dbReference type="SUPFAM" id="SSF52058">
    <property type="entry name" value="L domain-like"/>
    <property type="match status" value="1"/>
</dbReference>
<comment type="subcellular location">
    <subcellularLocation>
        <location evidence="1">Cell envelope</location>
    </subcellularLocation>
</comment>
<feature type="domain" description="Leucine-rich repeat-containing N-terminal plant-type" evidence="6">
    <location>
        <begin position="28"/>
        <end position="66"/>
    </location>
</feature>
<dbReference type="AlphaFoldDB" id="A0AAD3SKT8"/>
<dbReference type="FunFam" id="3.80.10.10:FF:000348">
    <property type="entry name" value="Polygalacturonase inhibitor 1"/>
    <property type="match status" value="1"/>
</dbReference>